<sequence length="200" mass="21817">MKLIKRLVGIVLVLLLAAVLFLVPSSINPNEQLKNVQANTSWESMIEPTLNNANVTAQGVSTEVSLNSVQLNQLLKSSLTDSDNQELLNGAYSIEGNKLRIQYPVKLFFIDSKLDLEVDVTVKGSALYITIDNAKLGILPIPKSWVTGMLKQRLQTSNSTITTEGDSFLLSLPQGPFSIDKVSLQNGVAKIQISMAYGIQ</sequence>
<dbReference type="Proteomes" id="UP000070377">
    <property type="component" value="Unassembled WGS sequence"/>
</dbReference>
<dbReference type="RefSeq" id="WP_061422746.1">
    <property type="nucleotide sequence ID" value="NZ_KQ969062.1"/>
</dbReference>
<dbReference type="AlphaFoldDB" id="A0A139N196"/>
<evidence type="ECO:0000313" key="1">
    <source>
        <dbReference type="EMBL" id="KXT69809.1"/>
    </source>
</evidence>
<proteinExistence type="predicted"/>
<name>A0A139N196_STRCR</name>
<protein>
    <recommendedName>
        <fullName evidence="3">DUF2140 family protein</fullName>
    </recommendedName>
</protein>
<dbReference type="PATRIC" id="fig|45634.12.peg.1130"/>
<dbReference type="STRING" id="45634.SCRDD08_01083"/>
<reference evidence="1 2" key="1">
    <citation type="submission" date="2016-01" db="EMBL/GenBank/DDBJ databases">
        <title>Highly variable Streptococcus oralis are common among viridans streptococci isolated from primates.</title>
        <authorList>
            <person name="Denapaite D."/>
            <person name="Rieger M."/>
            <person name="Koendgen S."/>
            <person name="Brueckner R."/>
            <person name="Ochigava I."/>
            <person name="Kappeler P."/>
            <person name="Maetz-Rensing K."/>
            <person name="Leendertz F."/>
            <person name="Hakenbeck R."/>
        </authorList>
    </citation>
    <scope>NUCLEOTIDE SEQUENCE [LARGE SCALE GENOMIC DNA]</scope>
    <source>
        <strain evidence="1 2">DD08</strain>
    </source>
</reference>
<comment type="caution">
    <text evidence="1">The sequence shown here is derived from an EMBL/GenBank/DDBJ whole genome shotgun (WGS) entry which is preliminary data.</text>
</comment>
<dbReference type="EMBL" id="LQRD01000037">
    <property type="protein sequence ID" value="KXT69809.1"/>
    <property type="molecule type" value="Genomic_DNA"/>
</dbReference>
<accession>A0A139N196</accession>
<organism evidence="1 2">
    <name type="scientific">Streptococcus cristatus</name>
    <dbReference type="NCBI Taxonomy" id="45634"/>
    <lineage>
        <taxon>Bacteria</taxon>
        <taxon>Bacillati</taxon>
        <taxon>Bacillota</taxon>
        <taxon>Bacilli</taxon>
        <taxon>Lactobacillales</taxon>
        <taxon>Streptococcaceae</taxon>
        <taxon>Streptococcus</taxon>
    </lineage>
</organism>
<gene>
    <name evidence="1" type="ORF">SCRDD08_01083</name>
</gene>
<evidence type="ECO:0008006" key="3">
    <source>
        <dbReference type="Google" id="ProtNLM"/>
    </source>
</evidence>
<evidence type="ECO:0000313" key="2">
    <source>
        <dbReference type="Proteomes" id="UP000070377"/>
    </source>
</evidence>